<feature type="transmembrane region" description="Helical" evidence="1">
    <location>
        <begin position="136"/>
        <end position="157"/>
    </location>
</feature>
<feature type="transmembrane region" description="Helical" evidence="1">
    <location>
        <begin position="5"/>
        <end position="21"/>
    </location>
</feature>
<dbReference type="InterPro" id="IPR043726">
    <property type="entry name" value="LiaI-LiaF-like_TM1"/>
</dbReference>
<keyword evidence="1" id="KW-0472">Membrane</keyword>
<evidence type="ECO:0000256" key="1">
    <source>
        <dbReference type="SAM" id="Phobius"/>
    </source>
</evidence>
<gene>
    <name evidence="3" type="ORF">HR057_07325</name>
</gene>
<protein>
    <recommendedName>
        <fullName evidence="2">LiaI-LiaF-like transmembrane region domain-containing protein</fullName>
    </recommendedName>
</protein>
<accession>A0A8J8KB58</accession>
<comment type="caution">
    <text evidence="3">The sequence shown here is derived from an EMBL/GenBank/DDBJ whole genome shotgun (WGS) entry which is preliminary data.</text>
</comment>
<name>A0A8J8KB58_9BACI</name>
<organism evidence="3 4">
    <name type="scientific">Calidifontibacillus erzurumensis</name>
    <dbReference type="NCBI Taxonomy" id="2741433"/>
    <lineage>
        <taxon>Bacteria</taxon>
        <taxon>Bacillati</taxon>
        <taxon>Bacillota</taxon>
        <taxon>Bacilli</taxon>
        <taxon>Bacillales</taxon>
        <taxon>Bacillaceae</taxon>
        <taxon>Calidifontibacillus/Schinkia group</taxon>
        <taxon>Calidifontibacillus</taxon>
    </lineage>
</organism>
<dbReference type="Proteomes" id="UP000625804">
    <property type="component" value="Unassembled WGS sequence"/>
</dbReference>
<evidence type="ECO:0000259" key="2">
    <source>
        <dbReference type="Pfam" id="PF18917"/>
    </source>
</evidence>
<proteinExistence type="predicted"/>
<sequence>MKKQSFFLGIFLIGLGGYFLLKKLNFPFLDTVLTWPTFLILLGIAFIFQSIFSPDKQSIFPGVILTGLGIHFHGQALFQFWPDHWAIYTLIISIAYFVHHYKMKKGFGSGILLLLISIIGLFYDSMFGWISYFREAIGFIGNFWPILLIVVGVYILFKK</sequence>
<feature type="transmembrane region" description="Helical" evidence="1">
    <location>
        <begin position="84"/>
        <end position="99"/>
    </location>
</feature>
<dbReference type="EMBL" id="JABTTE010000007">
    <property type="protein sequence ID" value="NSL51579.1"/>
    <property type="molecule type" value="Genomic_DNA"/>
</dbReference>
<feature type="transmembrane region" description="Helical" evidence="1">
    <location>
        <begin position="111"/>
        <end position="130"/>
    </location>
</feature>
<dbReference type="Pfam" id="PF18917">
    <property type="entry name" value="LiaI-LiaF-like_TM1"/>
    <property type="match status" value="1"/>
</dbReference>
<evidence type="ECO:0000313" key="4">
    <source>
        <dbReference type="Proteomes" id="UP000625804"/>
    </source>
</evidence>
<dbReference type="RefSeq" id="WP_173730786.1">
    <property type="nucleotide sequence ID" value="NZ_JABTTE010000007.1"/>
</dbReference>
<feature type="transmembrane region" description="Helical" evidence="1">
    <location>
        <begin position="33"/>
        <end position="52"/>
    </location>
</feature>
<reference evidence="3" key="1">
    <citation type="submission" date="2020-06" db="EMBL/GenBank/DDBJ databases">
        <title>A novel thermopfilic bacterium from Erzurum, Turkey.</title>
        <authorList>
            <person name="Adiguzel A."/>
            <person name="Ay H."/>
            <person name="Baltaci M.O."/>
        </authorList>
    </citation>
    <scope>NUCLEOTIDE SEQUENCE</scope>
    <source>
        <strain evidence="3">P2</strain>
    </source>
</reference>
<keyword evidence="4" id="KW-1185">Reference proteome</keyword>
<keyword evidence="1" id="KW-1133">Transmembrane helix</keyword>
<dbReference type="AlphaFoldDB" id="A0A8J8KB58"/>
<feature type="domain" description="LiaI-LiaF-like transmembrane region" evidence="2">
    <location>
        <begin position="6"/>
        <end position="47"/>
    </location>
</feature>
<evidence type="ECO:0000313" key="3">
    <source>
        <dbReference type="EMBL" id="NSL51579.1"/>
    </source>
</evidence>
<feature type="transmembrane region" description="Helical" evidence="1">
    <location>
        <begin position="59"/>
        <end position="78"/>
    </location>
</feature>
<keyword evidence="1" id="KW-0812">Transmembrane</keyword>